<dbReference type="AlphaFoldDB" id="A0AAD7FFL1"/>
<reference evidence="2" key="1">
    <citation type="submission" date="2023-03" db="EMBL/GenBank/DDBJ databases">
        <title>Massive genome expansion in bonnet fungi (Mycena s.s.) driven by repeated elements and novel gene families across ecological guilds.</title>
        <authorList>
            <consortium name="Lawrence Berkeley National Laboratory"/>
            <person name="Harder C.B."/>
            <person name="Miyauchi S."/>
            <person name="Viragh M."/>
            <person name="Kuo A."/>
            <person name="Thoen E."/>
            <person name="Andreopoulos B."/>
            <person name="Lu D."/>
            <person name="Skrede I."/>
            <person name="Drula E."/>
            <person name="Henrissat B."/>
            <person name="Morin E."/>
            <person name="Kohler A."/>
            <person name="Barry K."/>
            <person name="LaButti K."/>
            <person name="Morin E."/>
            <person name="Salamov A."/>
            <person name="Lipzen A."/>
            <person name="Mereny Z."/>
            <person name="Hegedus B."/>
            <person name="Baldrian P."/>
            <person name="Stursova M."/>
            <person name="Weitz H."/>
            <person name="Taylor A."/>
            <person name="Grigoriev I.V."/>
            <person name="Nagy L.G."/>
            <person name="Martin F."/>
            <person name="Kauserud H."/>
        </authorList>
    </citation>
    <scope>NUCLEOTIDE SEQUENCE</scope>
    <source>
        <strain evidence="2">9284</strain>
    </source>
</reference>
<evidence type="ECO:0000256" key="1">
    <source>
        <dbReference type="SAM" id="MobiDB-lite"/>
    </source>
</evidence>
<evidence type="ECO:0000313" key="2">
    <source>
        <dbReference type="EMBL" id="KAJ7617339.1"/>
    </source>
</evidence>
<proteinExistence type="predicted"/>
<feature type="region of interest" description="Disordered" evidence="1">
    <location>
        <begin position="1"/>
        <end position="52"/>
    </location>
</feature>
<accession>A0AAD7FFL1</accession>
<dbReference type="Proteomes" id="UP001221142">
    <property type="component" value="Unassembled WGS sequence"/>
</dbReference>
<sequence>MDAPENAPREPSSDSSGRRNRGRQRQGRQTTQQSAVERRPPAQASETEAGNDGFQLRLDLNLEYLHESQVSRTWHETISGSPELQYAIKLWKDGLEPGCSDSTPIFDKLQAVYKRRHAWQNLEWTSKTAVEMPSLEFSPTYTLVGGFMTLRKGAYLCTLSLHALDRDPLVGVTKHALVLGLEMPHFDILTTDPTQDLLVVLYRQDLQSAILAFRSLSTNQPHPKACEPNIRFELDEEEESRSIQIADDVIGVSFIQPEVFDVRLWNWQTGISLADLSTNAVDADFRFLSPCAFTVCVPTADGGQIEIYTIAVASLTQVAILHLPDLADGWDLNGIRIDSGSISGRPTQGPFSSASEQRIYVFLLRYRFGINPLRLVVHYRTLARYVQEARATPVVVPWEDWGPRGTRILDAHEFSWMRKVFLRALPTMTDRVLIRRVNREHPHGERLLVPATDGKYIRLLDFNVIPGLFTNHTGTLIQESSTVTRPFRNPVSTSLPFRLTAHAIDEEFDVPMIDEAHMVGSRWGINKMTVFTFRQ</sequence>
<protein>
    <submittedName>
        <fullName evidence="2">Uncharacterized protein</fullName>
    </submittedName>
</protein>
<organism evidence="2 3">
    <name type="scientific">Roridomyces roridus</name>
    <dbReference type="NCBI Taxonomy" id="1738132"/>
    <lineage>
        <taxon>Eukaryota</taxon>
        <taxon>Fungi</taxon>
        <taxon>Dikarya</taxon>
        <taxon>Basidiomycota</taxon>
        <taxon>Agaricomycotina</taxon>
        <taxon>Agaricomycetes</taxon>
        <taxon>Agaricomycetidae</taxon>
        <taxon>Agaricales</taxon>
        <taxon>Marasmiineae</taxon>
        <taxon>Mycenaceae</taxon>
        <taxon>Roridomyces</taxon>
    </lineage>
</organism>
<dbReference type="EMBL" id="JARKIF010000021">
    <property type="protein sequence ID" value="KAJ7617339.1"/>
    <property type="molecule type" value="Genomic_DNA"/>
</dbReference>
<evidence type="ECO:0000313" key="3">
    <source>
        <dbReference type="Proteomes" id="UP001221142"/>
    </source>
</evidence>
<keyword evidence="3" id="KW-1185">Reference proteome</keyword>
<comment type="caution">
    <text evidence="2">The sequence shown here is derived from an EMBL/GenBank/DDBJ whole genome shotgun (WGS) entry which is preliminary data.</text>
</comment>
<name>A0AAD7FFL1_9AGAR</name>
<gene>
    <name evidence="2" type="ORF">FB45DRAFT_1104708</name>
</gene>